<organism evidence="2">
    <name type="scientific">Ixodes ricinus</name>
    <name type="common">Common tick</name>
    <name type="synonym">Acarus ricinus</name>
    <dbReference type="NCBI Taxonomy" id="34613"/>
    <lineage>
        <taxon>Eukaryota</taxon>
        <taxon>Metazoa</taxon>
        <taxon>Ecdysozoa</taxon>
        <taxon>Arthropoda</taxon>
        <taxon>Chelicerata</taxon>
        <taxon>Arachnida</taxon>
        <taxon>Acari</taxon>
        <taxon>Parasitiformes</taxon>
        <taxon>Ixodida</taxon>
        <taxon>Ixodoidea</taxon>
        <taxon>Ixodidae</taxon>
        <taxon>Ixodinae</taxon>
        <taxon>Ixodes</taxon>
    </lineage>
</organism>
<evidence type="ECO:0000313" key="2">
    <source>
        <dbReference type="EMBL" id="JAR87804.1"/>
    </source>
</evidence>
<name>A0A147BAM7_IXORI</name>
<reference evidence="2" key="1">
    <citation type="journal article" date="2018" name="PLoS Negl. Trop. Dis.">
        <title>Sialome diversity of ticks revealed by RNAseq of single tick salivary glands.</title>
        <authorList>
            <person name="Perner J."/>
            <person name="Kropackova S."/>
            <person name="Kopacek P."/>
            <person name="Ribeiro J.M."/>
        </authorList>
    </citation>
    <scope>NUCLEOTIDE SEQUENCE</scope>
    <source>
        <strain evidence="2">Siblings of single egg batch collected in Ceske Budejovice</strain>
        <tissue evidence="2">Salivary glands</tissue>
    </source>
</reference>
<accession>A0A147BAM7</accession>
<proteinExistence type="predicted"/>
<protein>
    <submittedName>
        <fullName evidence="2">Uncharacterized protein</fullName>
    </submittedName>
</protein>
<sequence length="221" mass="24362">MTTSTTEVNVTTTTLTRATSKAELVDENPDLAAECIQHGAELKVIEPQSIAQPMLSNYEPMLTKVCTAGRTGQLLPGGPADRQFDRDESSSVTMDVRKALDEENIDNDKVYQHKLEGSEMRKLAESQALKEALQETNAYDGAYMQKLLAKGQVIKKRNLMETAVAKRVQTRRENEATKTSSSGSTLKRNVEEVGNAEESVEKAEKQQENIEKVACVNKQAA</sequence>
<feature type="compositionally biased region" description="Basic and acidic residues" evidence="1">
    <location>
        <begin position="199"/>
        <end position="211"/>
    </location>
</feature>
<feature type="compositionally biased region" description="Polar residues" evidence="1">
    <location>
        <begin position="177"/>
        <end position="187"/>
    </location>
</feature>
<dbReference type="EMBL" id="GEGO01007600">
    <property type="protein sequence ID" value="JAR87804.1"/>
    <property type="molecule type" value="Transcribed_RNA"/>
</dbReference>
<dbReference type="AlphaFoldDB" id="A0A147BAM7"/>
<feature type="region of interest" description="Disordered" evidence="1">
    <location>
        <begin position="169"/>
        <end position="221"/>
    </location>
</feature>
<evidence type="ECO:0000256" key="1">
    <source>
        <dbReference type="SAM" id="MobiDB-lite"/>
    </source>
</evidence>